<evidence type="ECO:0000256" key="11">
    <source>
        <dbReference type="ARBA" id="ARBA00023303"/>
    </source>
</evidence>
<evidence type="ECO:0000256" key="4">
    <source>
        <dbReference type="ARBA" id="ARBA00022475"/>
    </source>
</evidence>
<accession>A0A8I6SAX2</accession>
<protein>
    <recommendedName>
        <fullName evidence="12">Innexin</fullName>
    </recommendedName>
</protein>
<evidence type="ECO:0000256" key="7">
    <source>
        <dbReference type="ARBA" id="ARBA00022949"/>
    </source>
</evidence>
<comment type="similarity">
    <text evidence="12">Belongs to the pannexin family.</text>
</comment>
<keyword evidence="11 12" id="KW-0407">Ion channel</keyword>
<evidence type="ECO:0000256" key="12">
    <source>
        <dbReference type="RuleBase" id="RU010713"/>
    </source>
</evidence>
<dbReference type="PANTHER" id="PTHR11893:SF41">
    <property type="entry name" value="INNEXIN INX2"/>
    <property type="match status" value="1"/>
</dbReference>
<dbReference type="OrthoDB" id="5867527at2759"/>
<evidence type="ECO:0000313" key="13">
    <source>
        <dbReference type="EnsemblMetazoa" id="XP_014260061.1"/>
    </source>
</evidence>
<name>A0A8I6SAX2_CIMLE</name>
<keyword evidence="7" id="KW-0965">Cell junction</keyword>
<evidence type="ECO:0000256" key="10">
    <source>
        <dbReference type="ARBA" id="ARBA00023136"/>
    </source>
</evidence>
<dbReference type="GO" id="GO:0005886">
    <property type="term" value="C:plasma membrane"/>
    <property type="evidence" value="ECO:0007669"/>
    <property type="project" value="UniProtKB-SubCell"/>
</dbReference>
<dbReference type="EnsemblMetazoa" id="XM_014404575.2">
    <property type="protein sequence ID" value="XP_014260061.1"/>
    <property type="gene ID" value="LOC106672838"/>
</dbReference>
<dbReference type="InterPro" id="IPR000990">
    <property type="entry name" value="Innexin"/>
</dbReference>
<feature type="transmembrane region" description="Helical" evidence="12">
    <location>
        <begin position="111"/>
        <end position="133"/>
    </location>
</feature>
<feature type="transmembrane region" description="Helical" evidence="12">
    <location>
        <begin position="29"/>
        <end position="49"/>
    </location>
</feature>
<dbReference type="AlphaFoldDB" id="A0A8I6SAX2"/>
<keyword evidence="5 12" id="KW-0812">Transmembrane</keyword>
<dbReference type="PRINTS" id="PR01262">
    <property type="entry name" value="INNEXIN"/>
</dbReference>
<keyword evidence="6" id="KW-0303">Gap junction</keyword>
<keyword evidence="9 12" id="KW-0406">Ion transport</keyword>
<reference evidence="13" key="1">
    <citation type="submission" date="2022-01" db="UniProtKB">
        <authorList>
            <consortium name="EnsemblMetazoa"/>
        </authorList>
    </citation>
    <scope>IDENTIFICATION</scope>
</reference>
<evidence type="ECO:0000256" key="9">
    <source>
        <dbReference type="ARBA" id="ARBA00023065"/>
    </source>
</evidence>
<evidence type="ECO:0000256" key="1">
    <source>
        <dbReference type="ARBA" id="ARBA00004610"/>
    </source>
</evidence>
<dbReference type="GO" id="GO:0007602">
    <property type="term" value="P:phototransduction"/>
    <property type="evidence" value="ECO:0007669"/>
    <property type="project" value="TreeGrafter"/>
</dbReference>
<dbReference type="PANTHER" id="PTHR11893">
    <property type="entry name" value="INNEXIN"/>
    <property type="match status" value="1"/>
</dbReference>
<keyword evidence="10 12" id="KW-0472">Membrane</keyword>
<evidence type="ECO:0000313" key="14">
    <source>
        <dbReference type="Proteomes" id="UP000494040"/>
    </source>
</evidence>
<dbReference type="KEGG" id="clec:106672838"/>
<feature type="transmembrane region" description="Helical" evidence="12">
    <location>
        <begin position="178"/>
        <end position="196"/>
    </location>
</feature>
<dbReference type="GO" id="GO:0034220">
    <property type="term" value="P:monoatomic ion transmembrane transport"/>
    <property type="evidence" value="ECO:0007669"/>
    <property type="project" value="UniProtKB-KW"/>
</dbReference>
<proteinExistence type="inferred from homology"/>
<keyword evidence="8 12" id="KW-1133">Transmembrane helix</keyword>
<dbReference type="Pfam" id="PF00876">
    <property type="entry name" value="Innexin"/>
    <property type="match status" value="1"/>
</dbReference>
<sequence length="360" mass="41692">MYFLGNIKDIHELDLTPTNVHIDSWLFKLYKLTGIAFVFLSILVSARLYSGHPMVCTETKELPEDLINAYCWMNSTFTVSLPKDGHTDNRLTTVGTEFYTTGSVKQKYHKYYQWFSLVLLLLSSLCYLPVYLWNRLERGKLELLILGLDSDAITESVKNARKKNLLHYLIKNLHTHKMYALVFFCCEVGVLFLIGAQRSFMNSFFEEELFMFYYKIVLDLIIGSKTTRSNMLSELFPKLTKCTFRMHGPTGELQVFNSLCLLPVNIVAEKVFTALWLWLNILLLVSLILLTSRLMAISFSAIRVYALMPKFRNAPQAKIRKLIQLMDFGDFFILKLILRKIDESICVELVSDLSEALFKK</sequence>
<dbReference type="PROSITE" id="PS51013">
    <property type="entry name" value="PANNEXIN"/>
    <property type="match status" value="1"/>
</dbReference>
<evidence type="ECO:0000256" key="5">
    <source>
        <dbReference type="ARBA" id="ARBA00022692"/>
    </source>
</evidence>
<dbReference type="Proteomes" id="UP000494040">
    <property type="component" value="Unassembled WGS sequence"/>
</dbReference>
<keyword evidence="4" id="KW-1003">Cell membrane</keyword>
<evidence type="ECO:0000256" key="6">
    <source>
        <dbReference type="ARBA" id="ARBA00022868"/>
    </source>
</evidence>
<evidence type="ECO:0000256" key="8">
    <source>
        <dbReference type="ARBA" id="ARBA00022989"/>
    </source>
</evidence>
<comment type="subcellular location">
    <subcellularLocation>
        <location evidence="1">Cell junction</location>
        <location evidence="1">Gap junction</location>
    </subcellularLocation>
    <subcellularLocation>
        <location evidence="2 12">Cell membrane</location>
        <topology evidence="2 12">Multi-pass membrane protein</topology>
    </subcellularLocation>
</comment>
<dbReference type="GO" id="GO:0005921">
    <property type="term" value="C:gap junction"/>
    <property type="evidence" value="ECO:0007669"/>
    <property type="project" value="UniProtKB-SubCell"/>
</dbReference>
<gene>
    <name evidence="13" type="primary">106672838</name>
    <name evidence="12" type="synonym">inx</name>
</gene>
<organism evidence="13 14">
    <name type="scientific">Cimex lectularius</name>
    <name type="common">Bed bug</name>
    <name type="synonym">Acanthia lectularia</name>
    <dbReference type="NCBI Taxonomy" id="79782"/>
    <lineage>
        <taxon>Eukaryota</taxon>
        <taxon>Metazoa</taxon>
        <taxon>Ecdysozoa</taxon>
        <taxon>Arthropoda</taxon>
        <taxon>Hexapoda</taxon>
        <taxon>Insecta</taxon>
        <taxon>Pterygota</taxon>
        <taxon>Neoptera</taxon>
        <taxon>Paraneoptera</taxon>
        <taxon>Hemiptera</taxon>
        <taxon>Heteroptera</taxon>
        <taxon>Panheteroptera</taxon>
        <taxon>Cimicomorpha</taxon>
        <taxon>Cimicidae</taxon>
        <taxon>Cimex</taxon>
    </lineage>
</organism>
<dbReference type="OMA" id="HEEVEIC"/>
<comment type="function">
    <text evidence="12">Structural component of the gap junctions.</text>
</comment>
<evidence type="ECO:0000256" key="3">
    <source>
        <dbReference type="ARBA" id="ARBA00022448"/>
    </source>
</evidence>
<feature type="transmembrane region" description="Helical" evidence="12">
    <location>
        <begin position="275"/>
        <end position="302"/>
    </location>
</feature>
<keyword evidence="14" id="KW-1185">Reference proteome</keyword>
<evidence type="ECO:0000256" key="2">
    <source>
        <dbReference type="ARBA" id="ARBA00004651"/>
    </source>
</evidence>
<keyword evidence="3 12" id="KW-0813">Transport</keyword>
<dbReference type="GO" id="GO:0005243">
    <property type="term" value="F:gap junction channel activity"/>
    <property type="evidence" value="ECO:0007669"/>
    <property type="project" value="TreeGrafter"/>
</dbReference>